<evidence type="ECO:0000256" key="5">
    <source>
        <dbReference type="SAM" id="Coils"/>
    </source>
</evidence>
<feature type="domain" description="CAP-Gly" evidence="6">
    <location>
        <begin position="179"/>
        <end position="221"/>
    </location>
</feature>
<dbReference type="OMA" id="DQYEQRT"/>
<evidence type="ECO:0000313" key="7">
    <source>
        <dbReference type="EMBL" id="CAD7091198.1"/>
    </source>
</evidence>
<keyword evidence="3" id="KW-0143">Chaperone</keyword>
<evidence type="ECO:0000256" key="2">
    <source>
        <dbReference type="ARBA" id="ARBA00022490"/>
    </source>
</evidence>
<dbReference type="AlphaFoldDB" id="A0A7R8V228"/>
<dbReference type="GO" id="GO:0051010">
    <property type="term" value="F:microtubule plus-end binding"/>
    <property type="evidence" value="ECO:0007669"/>
    <property type="project" value="TreeGrafter"/>
</dbReference>
<dbReference type="GO" id="GO:0005938">
    <property type="term" value="C:cell cortex"/>
    <property type="evidence" value="ECO:0007669"/>
    <property type="project" value="TreeGrafter"/>
</dbReference>
<dbReference type="GO" id="GO:0007021">
    <property type="term" value="P:tubulin complex assembly"/>
    <property type="evidence" value="ECO:0007669"/>
    <property type="project" value="InterPro"/>
</dbReference>
<dbReference type="FunCoup" id="A0A7R8V228">
    <property type="interactions" value="1203"/>
</dbReference>
<gene>
    <name evidence="7" type="ORF">HERILL_LOCUS13624</name>
</gene>
<dbReference type="GO" id="GO:0007023">
    <property type="term" value="P:post-chaperonin tubulin folding pathway"/>
    <property type="evidence" value="ECO:0007669"/>
    <property type="project" value="InterPro"/>
</dbReference>
<name>A0A7R8V228_HERIL</name>
<evidence type="ECO:0000256" key="3">
    <source>
        <dbReference type="ARBA" id="ARBA00023186"/>
    </source>
</evidence>
<dbReference type="OrthoDB" id="5295208at2759"/>
<comment type="subcellular location">
    <subcellularLocation>
        <location evidence="1">Cytoplasm</location>
    </subcellularLocation>
</comment>
<dbReference type="Proteomes" id="UP000594454">
    <property type="component" value="Chromosome 5"/>
</dbReference>
<dbReference type="EMBL" id="LR899013">
    <property type="protein sequence ID" value="CAD7091198.1"/>
    <property type="molecule type" value="Genomic_DNA"/>
</dbReference>
<dbReference type="Gene3D" id="2.30.30.190">
    <property type="entry name" value="CAP Gly-rich-like domain"/>
    <property type="match status" value="1"/>
</dbReference>
<evidence type="ECO:0000259" key="6">
    <source>
        <dbReference type="PROSITE" id="PS50245"/>
    </source>
</evidence>
<dbReference type="GO" id="GO:0005634">
    <property type="term" value="C:nucleus"/>
    <property type="evidence" value="ECO:0007669"/>
    <property type="project" value="TreeGrafter"/>
</dbReference>
<dbReference type="SUPFAM" id="SSF74924">
    <property type="entry name" value="Cap-Gly domain"/>
    <property type="match status" value="1"/>
</dbReference>
<evidence type="ECO:0000256" key="1">
    <source>
        <dbReference type="ARBA" id="ARBA00004496"/>
    </source>
</evidence>
<dbReference type="SUPFAM" id="SSF54236">
    <property type="entry name" value="Ubiquitin-like"/>
    <property type="match status" value="1"/>
</dbReference>
<dbReference type="InParanoid" id="A0A7R8V228"/>
<dbReference type="FunFam" id="2.30.30.190:FF:000013">
    <property type="entry name" value="Tubulin-folding cofactor B"/>
    <property type="match status" value="1"/>
</dbReference>
<dbReference type="PANTHER" id="PTHR18916">
    <property type="entry name" value="DYNACTIN 1-RELATED MICROTUBULE-BINDING"/>
    <property type="match status" value="1"/>
</dbReference>
<dbReference type="Pfam" id="PF01302">
    <property type="entry name" value="CAP_GLY"/>
    <property type="match status" value="1"/>
</dbReference>
<dbReference type="Pfam" id="PF14560">
    <property type="entry name" value="Ubiquitin_2"/>
    <property type="match status" value="1"/>
</dbReference>
<organism evidence="7 8">
    <name type="scientific">Hermetia illucens</name>
    <name type="common">Black soldier fly</name>
    <dbReference type="NCBI Taxonomy" id="343691"/>
    <lineage>
        <taxon>Eukaryota</taxon>
        <taxon>Metazoa</taxon>
        <taxon>Ecdysozoa</taxon>
        <taxon>Arthropoda</taxon>
        <taxon>Hexapoda</taxon>
        <taxon>Insecta</taxon>
        <taxon>Pterygota</taxon>
        <taxon>Neoptera</taxon>
        <taxon>Endopterygota</taxon>
        <taxon>Diptera</taxon>
        <taxon>Brachycera</taxon>
        <taxon>Stratiomyomorpha</taxon>
        <taxon>Stratiomyidae</taxon>
        <taxon>Hermetiinae</taxon>
        <taxon>Hermetia</taxon>
    </lineage>
</organism>
<dbReference type="GO" id="GO:0005829">
    <property type="term" value="C:cytosol"/>
    <property type="evidence" value="ECO:0007669"/>
    <property type="project" value="UniProtKB-ARBA"/>
</dbReference>
<dbReference type="PROSITE" id="PS50245">
    <property type="entry name" value="CAP_GLY_2"/>
    <property type="match status" value="1"/>
</dbReference>
<dbReference type="Gene3D" id="3.10.20.90">
    <property type="entry name" value="Phosphatidylinositol 3-kinase Catalytic Subunit, Chain A, domain 1"/>
    <property type="match status" value="1"/>
</dbReference>
<dbReference type="InterPro" id="IPR036859">
    <property type="entry name" value="CAP-Gly_dom_sf"/>
</dbReference>
<dbReference type="InterPro" id="IPR000626">
    <property type="entry name" value="Ubiquitin-like_dom"/>
</dbReference>
<dbReference type="GO" id="GO:0035371">
    <property type="term" value="C:microtubule plus-end"/>
    <property type="evidence" value="ECO:0007669"/>
    <property type="project" value="TreeGrafter"/>
</dbReference>
<dbReference type="SMART" id="SM01052">
    <property type="entry name" value="CAP_GLY"/>
    <property type="match status" value="1"/>
</dbReference>
<feature type="coiled-coil region" evidence="5">
    <location>
        <begin position="128"/>
        <end position="155"/>
    </location>
</feature>
<dbReference type="InterPro" id="IPR000938">
    <property type="entry name" value="CAP-Gly_domain"/>
</dbReference>
<proteinExistence type="inferred from homology"/>
<dbReference type="InterPro" id="IPR045172">
    <property type="entry name" value="TBCB_Ubl"/>
</dbReference>
<sequence>MGDQITLGASDFVKVNITNSKTESVVFEKKFPKDISVADLKNKLEILTGGCAATMQVELYNGDNLVCKLDNNDALVGSFPIEDGMRFHVIDNFQLFTETVEKFDLTEEQYNQKEDSLRSFLKKNKLGKYNEEEMKKIEEKRREAAEEEARKAAECKVGLRCQVTTKNQPRRRGVIMFNGEVEGKKGVLIGVKFDEPLGVNDGSLEGKRYFECEPKYGSFVTPAAVEVGDFPPEETGLEDEI</sequence>
<accession>A0A7R8V228</accession>
<dbReference type="PANTHER" id="PTHR18916:SF85">
    <property type="entry name" value="TUBULIN-FOLDING COFACTOR B"/>
    <property type="match status" value="1"/>
</dbReference>
<reference evidence="7 8" key="1">
    <citation type="submission" date="2020-11" db="EMBL/GenBank/DDBJ databases">
        <authorList>
            <person name="Wallbank WR R."/>
            <person name="Pardo Diaz C."/>
            <person name="Kozak K."/>
            <person name="Martin S."/>
            <person name="Jiggins C."/>
            <person name="Moest M."/>
            <person name="Warren A I."/>
            <person name="Generalovic N T."/>
            <person name="Byers J.R.P. K."/>
            <person name="Montejo-Kovacevich G."/>
            <person name="Yen C E."/>
        </authorList>
    </citation>
    <scope>NUCLEOTIDE SEQUENCE [LARGE SCALE GENOMIC DNA]</scope>
</reference>
<protein>
    <recommendedName>
        <fullName evidence="6">CAP-Gly domain-containing protein</fullName>
    </recommendedName>
</protein>
<evidence type="ECO:0000313" key="8">
    <source>
        <dbReference type="Proteomes" id="UP000594454"/>
    </source>
</evidence>
<keyword evidence="5" id="KW-0175">Coiled coil</keyword>
<dbReference type="CDD" id="cd01789">
    <property type="entry name" value="Ubl_TBCB"/>
    <property type="match status" value="1"/>
</dbReference>
<keyword evidence="2" id="KW-0963">Cytoplasm</keyword>
<dbReference type="GO" id="GO:0043014">
    <property type="term" value="F:alpha-tubulin binding"/>
    <property type="evidence" value="ECO:0007669"/>
    <property type="project" value="InterPro"/>
</dbReference>
<keyword evidence="8" id="KW-1185">Reference proteome</keyword>
<comment type="similarity">
    <text evidence="4">Belongs to the TBCB family.</text>
</comment>
<dbReference type="GO" id="GO:0031122">
    <property type="term" value="P:cytoplasmic microtubule organization"/>
    <property type="evidence" value="ECO:0007669"/>
    <property type="project" value="TreeGrafter"/>
</dbReference>
<dbReference type="InterPro" id="IPR029071">
    <property type="entry name" value="Ubiquitin-like_domsf"/>
</dbReference>
<evidence type="ECO:0000256" key="4">
    <source>
        <dbReference type="ARBA" id="ARBA00025779"/>
    </source>
</evidence>